<dbReference type="GO" id="GO:0000977">
    <property type="term" value="F:RNA polymerase II transcription regulatory region sequence-specific DNA binding"/>
    <property type="evidence" value="ECO:0007669"/>
    <property type="project" value="TreeGrafter"/>
</dbReference>
<evidence type="ECO:0000256" key="3">
    <source>
        <dbReference type="ARBA" id="ARBA00022723"/>
    </source>
</evidence>
<dbReference type="FunFam" id="3.30.160.60:FF:000283">
    <property type="entry name" value="Putative transcriptional repressor ctcf"/>
    <property type="match status" value="1"/>
</dbReference>
<feature type="domain" description="C2H2-type" evidence="19">
    <location>
        <begin position="562"/>
        <end position="589"/>
    </location>
</feature>
<dbReference type="PANTHER" id="PTHR24379">
    <property type="entry name" value="KRAB AND ZINC FINGER DOMAIN-CONTAINING"/>
    <property type="match status" value="1"/>
</dbReference>
<dbReference type="Ensembl" id="ENSSRHT00000024703.1">
    <property type="protein sequence ID" value="ENSSRHP00000023981.1"/>
    <property type="gene ID" value="ENSSRHG00000012428.1"/>
</dbReference>
<evidence type="ECO:0000313" key="21">
    <source>
        <dbReference type="Proteomes" id="UP000472270"/>
    </source>
</evidence>
<evidence type="ECO:0000256" key="12">
    <source>
        <dbReference type="ARBA" id="ARBA00061457"/>
    </source>
</evidence>
<evidence type="ECO:0000256" key="4">
    <source>
        <dbReference type="ARBA" id="ARBA00022737"/>
    </source>
</evidence>
<evidence type="ECO:0000256" key="8">
    <source>
        <dbReference type="ARBA" id="ARBA00023125"/>
    </source>
</evidence>
<evidence type="ECO:0000259" key="19">
    <source>
        <dbReference type="PROSITE" id="PS50157"/>
    </source>
</evidence>
<feature type="domain" description="C2H2-type" evidence="19">
    <location>
        <begin position="502"/>
        <end position="529"/>
    </location>
</feature>
<evidence type="ECO:0000256" key="13">
    <source>
        <dbReference type="ARBA" id="ARBA00069362"/>
    </source>
</evidence>
<accession>A0A673HAW4</accession>
<feature type="region of interest" description="Disordered" evidence="18">
    <location>
        <begin position="646"/>
        <end position="685"/>
    </location>
</feature>
<feature type="domain" description="C2H2-type" evidence="19">
    <location>
        <begin position="386"/>
        <end position="413"/>
    </location>
</feature>
<feature type="compositionally biased region" description="Basic residues" evidence="18">
    <location>
        <begin position="599"/>
        <end position="611"/>
    </location>
</feature>
<feature type="compositionally biased region" description="Acidic residues" evidence="18">
    <location>
        <begin position="615"/>
        <end position="633"/>
    </location>
</feature>
<dbReference type="FunFam" id="3.30.160.60:FF:000049">
    <property type="entry name" value="transcriptional repressor CTCF isoform X1"/>
    <property type="match status" value="2"/>
</dbReference>
<feature type="domain" description="C2H2-type" evidence="19">
    <location>
        <begin position="273"/>
        <end position="300"/>
    </location>
</feature>
<dbReference type="PROSITE" id="PS00028">
    <property type="entry name" value="ZINC_FINGER_C2H2_1"/>
    <property type="match status" value="8"/>
</dbReference>
<dbReference type="FunFam" id="3.30.160.60:FF:000373">
    <property type="entry name" value="Putative transcriptional repressor ctcf"/>
    <property type="match status" value="1"/>
</dbReference>
<gene>
    <name evidence="20" type="primary">LOC107733558</name>
</gene>
<feature type="domain" description="C2H2-type" evidence="19">
    <location>
        <begin position="358"/>
        <end position="385"/>
    </location>
</feature>
<evidence type="ECO:0000256" key="17">
    <source>
        <dbReference type="PROSITE-ProRule" id="PRU00042"/>
    </source>
</evidence>
<feature type="domain" description="C2H2-type" evidence="19">
    <location>
        <begin position="301"/>
        <end position="328"/>
    </location>
</feature>
<feature type="domain" description="C2H2-type" evidence="19">
    <location>
        <begin position="530"/>
        <end position="553"/>
    </location>
</feature>
<protein>
    <recommendedName>
        <fullName evidence="13">Transcriptional repressor CTCF</fullName>
    </recommendedName>
    <alternativeName>
        <fullName evidence="14">11-zinc finger protein</fullName>
    </alternativeName>
    <alternativeName>
        <fullName evidence="15">CCCTC-binding factor</fullName>
    </alternativeName>
    <alternativeName>
        <fullName evidence="16">CTCFL paralog</fullName>
    </alternativeName>
</protein>
<evidence type="ECO:0000256" key="1">
    <source>
        <dbReference type="ARBA" id="ARBA00004123"/>
    </source>
</evidence>
<dbReference type="GO" id="GO:0005634">
    <property type="term" value="C:nucleus"/>
    <property type="evidence" value="ECO:0007669"/>
    <property type="project" value="UniProtKB-SubCell"/>
</dbReference>
<dbReference type="FunFam" id="3.30.160.60:FF:000123">
    <property type="entry name" value="transcriptional repressor CTCF isoform X1"/>
    <property type="match status" value="1"/>
</dbReference>
<dbReference type="GO" id="GO:0010557">
    <property type="term" value="P:positive regulation of macromolecule biosynthetic process"/>
    <property type="evidence" value="ECO:0007669"/>
    <property type="project" value="UniProtKB-ARBA"/>
</dbReference>
<evidence type="ECO:0000256" key="15">
    <source>
        <dbReference type="ARBA" id="ARBA00079129"/>
    </source>
</evidence>
<dbReference type="InterPro" id="IPR056438">
    <property type="entry name" value="Znf-C2H2_CTCF"/>
</dbReference>
<keyword evidence="3" id="KW-0479">Metal-binding</keyword>
<evidence type="ECO:0000256" key="14">
    <source>
        <dbReference type="ARBA" id="ARBA00077042"/>
    </source>
</evidence>
<dbReference type="SMART" id="SM00355">
    <property type="entry name" value="ZnF_C2H2"/>
    <property type="match status" value="11"/>
</dbReference>
<dbReference type="AlphaFoldDB" id="A0A673HAW4"/>
<feature type="domain" description="C2H2-type" evidence="19">
    <location>
        <begin position="474"/>
        <end position="501"/>
    </location>
</feature>
<dbReference type="InterPro" id="IPR036236">
    <property type="entry name" value="Znf_C2H2_sf"/>
</dbReference>
<dbReference type="FunFam" id="3.30.160.60:FF:000420">
    <property type="entry name" value="Putative transcriptional repressor ctcf"/>
    <property type="match status" value="1"/>
</dbReference>
<dbReference type="Gene3D" id="3.30.160.60">
    <property type="entry name" value="Classic Zinc Finger"/>
    <property type="match status" value="9"/>
</dbReference>
<dbReference type="GO" id="GO:0008270">
    <property type="term" value="F:zinc ion binding"/>
    <property type="evidence" value="ECO:0007669"/>
    <property type="project" value="UniProtKB-KW"/>
</dbReference>
<comment type="subcellular location">
    <subcellularLocation>
        <location evidence="1">Nucleus</location>
    </subcellularLocation>
</comment>
<feature type="region of interest" description="Disordered" evidence="18">
    <location>
        <begin position="582"/>
        <end position="633"/>
    </location>
</feature>
<dbReference type="PANTHER" id="PTHR24379:SF81">
    <property type="entry name" value="CCCTC-BINDING FACTOR LIKE"/>
    <property type="match status" value="1"/>
</dbReference>
<feature type="domain" description="C2H2-type" evidence="19">
    <location>
        <begin position="329"/>
        <end position="357"/>
    </location>
</feature>
<dbReference type="GO" id="GO:0000981">
    <property type="term" value="F:DNA-binding transcription factor activity, RNA polymerase II-specific"/>
    <property type="evidence" value="ECO:0007669"/>
    <property type="project" value="TreeGrafter"/>
</dbReference>
<keyword evidence="2" id="KW-0678">Repressor</keyword>
<organism evidence="20 21">
    <name type="scientific">Sinocyclocheilus rhinocerous</name>
    <dbReference type="NCBI Taxonomy" id="307959"/>
    <lineage>
        <taxon>Eukaryota</taxon>
        <taxon>Metazoa</taxon>
        <taxon>Chordata</taxon>
        <taxon>Craniata</taxon>
        <taxon>Vertebrata</taxon>
        <taxon>Euteleostomi</taxon>
        <taxon>Actinopterygii</taxon>
        <taxon>Neopterygii</taxon>
        <taxon>Teleostei</taxon>
        <taxon>Ostariophysi</taxon>
        <taxon>Cypriniformes</taxon>
        <taxon>Cyprinidae</taxon>
        <taxon>Cyprininae</taxon>
        <taxon>Sinocyclocheilus</taxon>
    </lineage>
</organism>
<reference evidence="20" key="1">
    <citation type="submission" date="2025-08" db="UniProtKB">
        <authorList>
            <consortium name="Ensembl"/>
        </authorList>
    </citation>
    <scope>IDENTIFICATION</scope>
</reference>
<evidence type="ECO:0000256" key="2">
    <source>
        <dbReference type="ARBA" id="ARBA00022491"/>
    </source>
</evidence>
<dbReference type="PROSITE" id="PS50157">
    <property type="entry name" value="ZINC_FINGER_C2H2_2"/>
    <property type="match status" value="11"/>
</dbReference>
<evidence type="ECO:0000256" key="9">
    <source>
        <dbReference type="ARBA" id="ARBA00023159"/>
    </source>
</evidence>
<keyword evidence="9" id="KW-0010">Activator</keyword>
<keyword evidence="5 17" id="KW-0863">Zinc-finger</keyword>
<feature type="domain" description="C2H2-type" evidence="19">
    <location>
        <begin position="444"/>
        <end position="472"/>
    </location>
</feature>
<sequence length="761" mass="85750">MEGGTTESVVEDAGDAFKAKECKTYQRRREDEEVGAELLQVVGLEQAQVEGEPVVEAVNSVEMMVMDALDPALLQMKTEVMEAAVGVAGAAHEATVTTVDDTQIITLQVVNMEEQQLGLGELQLVQVPVSAVPVTATTVEALQGTLVDATAMPKDGEPVICHTLPLPEGFQVVKVGANGEVETEEDMVEAQNEDPAWSKDPDYTPPVKKSKKTKKSKLRYNTEGDKDMDVSVYDFEEEQQEGLLSEVNAEKVVGNMKPPKPTKIKKKGVKKTFQCELCSYTCPRRSNLDRHMKSHTDERPHKCHLCGRAFRTVTLLRNHLNTHTGTRPHKCTDCDMAFVTSGELVRHRRYKHTHEKPFKCSMCDYASVEVSKLKRHIRSHTGERPFQCSLCSYASRDTYKLKRHMRTHSGEKPYECYICHARFTQSGTMKMHILQKHTENVAKFHCPHCDTVIARKSDLGVHLRKQHSYIEQGRKCRYCDAVFHERYALIQHQKSHKNEKRFKCDQCDYACRQERHMVMHKRTHTGEKPYACSQCEKTFRQKQLLDMHFRRYHDPSFVPTSFVCTKCGKTFTRRNTMARHTENCTGMDSAEGENGAPTKRGRGGRKRKMRSRKDDDEDSDEHGEPDLDDIDEDEDEEFLDDDQMDVEQAPPSIPIPAPAEPPVKRKRGRPPKNAPKASPTKSVANTTTAAAIIQVEDESTGAIENIIVKKEPEGADAAAQPVVEEVEAVEAGVETVQLTVPEAASSWLVLLVNNFYFPVLL</sequence>
<keyword evidence="7" id="KW-0805">Transcription regulation</keyword>
<name>A0A673HAW4_9TELE</name>
<evidence type="ECO:0000256" key="7">
    <source>
        <dbReference type="ARBA" id="ARBA00023015"/>
    </source>
</evidence>
<evidence type="ECO:0000313" key="20">
    <source>
        <dbReference type="Ensembl" id="ENSSRHP00000023981.1"/>
    </source>
</evidence>
<evidence type="ECO:0000256" key="16">
    <source>
        <dbReference type="ARBA" id="ARBA00080637"/>
    </source>
</evidence>
<dbReference type="InterPro" id="IPR013087">
    <property type="entry name" value="Znf_C2H2_type"/>
</dbReference>
<feature type="compositionally biased region" description="Pro residues" evidence="18">
    <location>
        <begin position="651"/>
        <end position="661"/>
    </location>
</feature>
<keyword evidence="21" id="KW-1185">Reference proteome</keyword>
<dbReference type="Proteomes" id="UP000472270">
    <property type="component" value="Unassembled WGS sequence"/>
</dbReference>
<dbReference type="FunFam" id="3.30.160.60:FF:000851">
    <property type="entry name" value="Putative transcriptional repressor ctcf"/>
    <property type="match status" value="1"/>
</dbReference>
<evidence type="ECO:0000256" key="11">
    <source>
        <dbReference type="ARBA" id="ARBA00023242"/>
    </source>
</evidence>
<evidence type="ECO:0000256" key="18">
    <source>
        <dbReference type="SAM" id="MobiDB-lite"/>
    </source>
</evidence>
<keyword evidence="6" id="KW-0862">Zinc</keyword>
<evidence type="ECO:0000256" key="5">
    <source>
        <dbReference type="ARBA" id="ARBA00022771"/>
    </source>
</evidence>
<dbReference type="FunFam" id="3.30.160.60:FF:000222">
    <property type="entry name" value="Putative transcriptional repressor ctcf"/>
    <property type="match status" value="1"/>
</dbReference>
<feature type="region of interest" description="Disordered" evidence="18">
    <location>
        <begin position="184"/>
        <end position="221"/>
    </location>
</feature>
<keyword evidence="4" id="KW-0677">Repeat</keyword>
<dbReference type="Pfam" id="PF23611">
    <property type="entry name" value="zf-C2H2_16"/>
    <property type="match status" value="1"/>
</dbReference>
<keyword evidence="8" id="KW-0238">DNA-binding</keyword>
<proteinExistence type="inferred from homology"/>
<evidence type="ECO:0000256" key="10">
    <source>
        <dbReference type="ARBA" id="ARBA00023163"/>
    </source>
</evidence>
<comment type="similarity">
    <text evidence="12">Belongs to the CTCF zinc-finger protein family.</text>
</comment>
<dbReference type="Pfam" id="PF00096">
    <property type="entry name" value="zf-C2H2"/>
    <property type="match status" value="5"/>
</dbReference>
<keyword evidence="11" id="KW-0539">Nucleus</keyword>
<keyword evidence="10" id="KW-0804">Transcription</keyword>
<dbReference type="SUPFAM" id="SSF57667">
    <property type="entry name" value="beta-beta-alpha zinc fingers"/>
    <property type="match status" value="7"/>
</dbReference>
<feature type="compositionally biased region" description="Basic residues" evidence="18">
    <location>
        <begin position="208"/>
        <end position="218"/>
    </location>
</feature>
<reference evidence="20" key="2">
    <citation type="submission" date="2025-09" db="UniProtKB">
        <authorList>
            <consortium name="Ensembl"/>
        </authorList>
    </citation>
    <scope>IDENTIFICATION</scope>
</reference>
<evidence type="ECO:0000256" key="6">
    <source>
        <dbReference type="ARBA" id="ARBA00022833"/>
    </source>
</evidence>
<feature type="domain" description="C2H2-type" evidence="19">
    <location>
        <begin position="414"/>
        <end position="442"/>
    </location>
</feature>